<gene>
    <name evidence="2" type="ORF">ABFY20_15865</name>
</gene>
<accession>A0AB39BEJ2</accession>
<evidence type="ECO:0000313" key="2">
    <source>
        <dbReference type="EMBL" id="XDI04800.1"/>
    </source>
</evidence>
<proteinExistence type="predicted"/>
<dbReference type="EMBL" id="CP162511">
    <property type="protein sequence ID" value="XDI04800.1"/>
    <property type="molecule type" value="Genomic_DNA"/>
</dbReference>
<evidence type="ECO:0000256" key="1">
    <source>
        <dbReference type="SAM" id="MobiDB-lite"/>
    </source>
</evidence>
<reference evidence="2" key="1">
    <citation type="submission" date="2024-05" db="EMBL/GenBank/DDBJ databases">
        <title>Herbiconiux sp. A18JL235.</title>
        <authorList>
            <person name="Zhang G."/>
        </authorList>
    </citation>
    <scope>NUCLEOTIDE SEQUENCE</scope>
    <source>
        <strain evidence="2">A18JL235</strain>
    </source>
</reference>
<name>A0AB39BEJ2_9MICO</name>
<protein>
    <submittedName>
        <fullName evidence="2">Uncharacterized protein</fullName>
    </submittedName>
</protein>
<sequence>MLYLARDIEDDHYWVVEEFEGTLVDVGWRIEHEHGGYRISHADDAATSARVASYGLFPTPDAAVELLQLLLSAEECEGDRSQGRESAHRYYCGVEGHRHPINNTHCPKKRNPFRGEVGQGQVRDARVELIPSTRISVVVRECVRGGDARSRSVPEDRGGLVDGKRTLPWR</sequence>
<dbReference type="AlphaFoldDB" id="A0AB39BEJ2"/>
<feature type="region of interest" description="Disordered" evidence="1">
    <location>
        <begin position="148"/>
        <end position="170"/>
    </location>
</feature>
<dbReference type="RefSeq" id="WP_368497205.1">
    <property type="nucleotide sequence ID" value="NZ_CP162511.1"/>
</dbReference>
<organism evidence="2">
    <name type="scientific">Herbiconiux sp. A18JL235</name>
    <dbReference type="NCBI Taxonomy" id="3152363"/>
    <lineage>
        <taxon>Bacteria</taxon>
        <taxon>Bacillati</taxon>
        <taxon>Actinomycetota</taxon>
        <taxon>Actinomycetes</taxon>
        <taxon>Micrococcales</taxon>
        <taxon>Microbacteriaceae</taxon>
        <taxon>Herbiconiux</taxon>
    </lineage>
</organism>